<comment type="caution">
    <text evidence="1">The sequence shown here is derived from an EMBL/GenBank/DDBJ whole genome shotgun (WGS) entry which is preliminary data.</text>
</comment>
<protein>
    <submittedName>
        <fullName evidence="1">Ribosomal protein L24E</fullName>
    </submittedName>
</protein>
<dbReference type="Proteomes" id="UP001237207">
    <property type="component" value="Unassembled WGS sequence"/>
</dbReference>
<dbReference type="AlphaFoldDB" id="A0AAJ1WJD1"/>
<dbReference type="EMBL" id="JAUSUC010000018">
    <property type="protein sequence ID" value="MDQ0215323.1"/>
    <property type="molecule type" value="Genomic_DNA"/>
</dbReference>
<sequence>MRELVGNCDHCHKEIYCLDGFLNGVKENGKLLCFECDEKEHSE</sequence>
<dbReference type="RefSeq" id="WP_307257318.1">
    <property type="nucleotide sequence ID" value="NZ_JAUSUC010000018.1"/>
</dbReference>
<proteinExistence type="predicted"/>
<dbReference type="GO" id="GO:0005840">
    <property type="term" value="C:ribosome"/>
    <property type="evidence" value="ECO:0007669"/>
    <property type="project" value="UniProtKB-KW"/>
</dbReference>
<evidence type="ECO:0000313" key="2">
    <source>
        <dbReference type="Proteomes" id="UP001237207"/>
    </source>
</evidence>
<organism evidence="1 2">
    <name type="scientific">Oikeobacillus pervagus</name>
    <dbReference type="NCBI Taxonomy" id="1325931"/>
    <lineage>
        <taxon>Bacteria</taxon>
        <taxon>Bacillati</taxon>
        <taxon>Bacillota</taxon>
        <taxon>Bacilli</taxon>
        <taxon>Bacillales</taxon>
        <taxon>Bacillaceae</taxon>
        <taxon>Oikeobacillus</taxon>
    </lineage>
</organism>
<accession>A0AAJ1WJD1</accession>
<name>A0AAJ1WJD1_9BACI</name>
<keyword evidence="1" id="KW-0687">Ribonucleoprotein</keyword>
<reference evidence="1" key="1">
    <citation type="submission" date="2023-07" db="EMBL/GenBank/DDBJ databases">
        <title>Genomic Encyclopedia of Type Strains, Phase IV (KMG-IV): sequencing the most valuable type-strain genomes for metagenomic binning, comparative biology and taxonomic classification.</title>
        <authorList>
            <person name="Goeker M."/>
        </authorList>
    </citation>
    <scope>NUCLEOTIDE SEQUENCE</scope>
    <source>
        <strain evidence="1">DSM 23947</strain>
    </source>
</reference>
<keyword evidence="1" id="KW-0689">Ribosomal protein</keyword>
<keyword evidence="2" id="KW-1185">Reference proteome</keyword>
<evidence type="ECO:0000313" key="1">
    <source>
        <dbReference type="EMBL" id="MDQ0215323.1"/>
    </source>
</evidence>
<gene>
    <name evidence="1" type="ORF">J2S13_001736</name>
</gene>